<dbReference type="Proteomes" id="UP000828390">
    <property type="component" value="Unassembled WGS sequence"/>
</dbReference>
<keyword evidence="2" id="KW-1185">Reference proteome</keyword>
<reference evidence="1" key="1">
    <citation type="journal article" date="2019" name="bioRxiv">
        <title>The Genome of the Zebra Mussel, Dreissena polymorpha: A Resource for Invasive Species Research.</title>
        <authorList>
            <person name="McCartney M.A."/>
            <person name="Auch B."/>
            <person name="Kono T."/>
            <person name="Mallez S."/>
            <person name="Zhang Y."/>
            <person name="Obille A."/>
            <person name="Becker A."/>
            <person name="Abrahante J.E."/>
            <person name="Garbe J."/>
            <person name="Badalamenti J.P."/>
            <person name="Herman A."/>
            <person name="Mangelson H."/>
            <person name="Liachko I."/>
            <person name="Sullivan S."/>
            <person name="Sone E.D."/>
            <person name="Koren S."/>
            <person name="Silverstein K.A.T."/>
            <person name="Beckman K.B."/>
            <person name="Gohl D.M."/>
        </authorList>
    </citation>
    <scope>NUCLEOTIDE SEQUENCE</scope>
    <source>
        <strain evidence="1">Duluth1</strain>
        <tissue evidence="1">Whole animal</tissue>
    </source>
</reference>
<sequence length="356" mass="40841">MGEYMVAAAWTKTEEERDIDMITIINPGVFKYNLSAILGGKGCAMETRYQKRFRMHYIEFALPCLDCYGFYARNYLCRHTNMCKAKIDKRLRLAEVVSRSRFLISGGLVSTLTNELSVPTELQNIVNGSLILLYGQVLISHLGSTRHKYVAKRMRHLGRLKMQLNELKEQDVELNAYISPCYFDAIITAVKSLGGYHQNEDYRSVFEAPSLALSLGYSLVRLSELKRGIAIQRKSFVSKSESDNFIKLDCNHWNRIISSIALRSLKENAFKKSMVLFVVRDLLKINCYLHARLAGLTQILSEKTDRQVWKLLADVTLASIILFNRRRSTEVAQLLRRSYRQRMYGHEAMDAGVNVV</sequence>
<comment type="caution">
    <text evidence="1">The sequence shown here is derived from an EMBL/GenBank/DDBJ whole genome shotgun (WGS) entry which is preliminary data.</text>
</comment>
<name>A0A9D4LNI1_DREPO</name>
<dbReference type="PANTHER" id="PTHR33480">
    <property type="entry name" value="SET DOMAIN-CONTAINING PROTEIN-RELATED"/>
    <property type="match status" value="1"/>
</dbReference>
<proteinExistence type="predicted"/>
<dbReference type="EMBL" id="JAIWYP010000002">
    <property type="protein sequence ID" value="KAH3860949.1"/>
    <property type="molecule type" value="Genomic_DNA"/>
</dbReference>
<protein>
    <submittedName>
        <fullName evidence="1">Uncharacterized protein</fullName>
    </submittedName>
</protein>
<reference evidence="1" key="2">
    <citation type="submission" date="2020-11" db="EMBL/GenBank/DDBJ databases">
        <authorList>
            <person name="McCartney M.A."/>
            <person name="Auch B."/>
            <person name="Kono T."/>
            <person name="Mallez S."/>
            <person name="Becker A."/>
            <person name="Gohl D.M."/>
            <person name="Silverstein K.A.T."/>
            <person name="Koren S."/>
            <person name="Bechman K.B."/>
            <person name="Herman A."/>
            <person name="Abrahante J.E."/>
            <person name="Garbe J."/>
        </authorList>
    </citation>
    <scope>NUCLEOTIDE SEQUENCE</scope>
    <source>
        <strain evidence="1">Duluth1</strain>
        <tissue evidence="1">Whole animal</tissue>
    </source>
</reference>
<dbReference type="AlphaFoldDB" id="A0A9D4LNI1"/>
<organism evidence="1 2">
    <name type="scientific">Dreissena polymorpha</name>
    <name type="common">Zebra mussel</name>
    <name type="synonym">Mytilus polymorpha</name>
    <dbReference type="NCBI Taxonomy" id="45954"/>
    <lineage>
        <taxon>Eukaryota</taxon>
        <taxon>Metazoa</taxon>
        <taxon>Spiralia</taxon>
        <taxon>Lophotrochozoa</taxon>
        <taxon>Mollusca</taxon>
        <taxon>Bivalvia</taxon>
        <taxon>Autobranchia</taxon>
        <taxon>Heteroconchia</taxon>
        <taxon>Euheterodonta</taxon>
        <taxon>Imparidentia</taxon>
        <taxon>Neoheterodontei</taxon>
        <taxon>Myida</taxon>
        <taxon>Dreissenoidea</taxon>
        <taxon>Dreissenidae</taxon>
        <taxon>Dreissena</taxon>
    </lineage>
</organism>
<gene>
    <name evidence="1" type="ORF">DPMN_023873</name>
</gene>
<evidence type="ECO:0000313" key="1">
    <source>
        <dbReference type="EMBL" id="KAH3860949.1"/>
    </source>
</evidence>
<evidence type="ECO:0000313" key="2">
    <source>
        <dbReference type="Proteomes" id="UP000828390"/>
    </source>
</evidence>
<accession>A0A9D4LNI1</accession>
<dbReference type="PANTHER" id="PTHR33480:SF1">
    <property type="entry name" value="TYR RECOMBINASE DOMAIN-CONTAINING PROTEIN"/>
    <property type="match status" value="1"/>
</dbReference>